<comment type="caution">
    <text evidence="1">The sequence shown here is derived from an EMBL/GenBank/DDBJ whole genome shotgun (WGS) entry which is preliminary data.</text>
</comment>
<evidence type="ECO:0000313" key="1">
    <source>
        <dbReference type="EMBL" id="MCI39392.1"/>
    </source>
</evidence>
<dbReference type="AlphaFoldDB" id="A0A392RT56"/>
<name>A0A392RT56_9FABA</name>
<feature type="non-terminal residue" evidence="1">
    <location>
        <position position="1"/>
    </location>
</feature>
<protein>
    <submittedName>
        <fullName evidence="1">Uncharacterized protein</fullName>
    </submittedName>
</protein>
<organism evidence="1 2">
    <name type="scientific">Trifolium medium</name>
    <dbReference type="NCBI Taxonomy" id="97028"/>
    <lineage>
        <taxon>Eukaryota</taxon>
        <taxon>Viridiplantae</taxon>
        <taxon>Streptophyta</taxon>
        <taxon>Embryophyta</taxon>
        <taxon>Tracheophyta</taxon>
        <taxon>Spermatophyta</taxon>
        <taxon>Magnoliopsida</taxon>
        <taxon>eudicotyledons</taxon>
        <taxon>Gunneridae</taxon>
        <taxon>Pentapetalae</taxon>
        <taxon>rosids</taxon>
        <taxon>fabids</taxon>
        <taxon>Fabales</taxon>
        <taxon>Fabaceae</taxon>
        <taxon>Papilionoideae</taxon>
        <taxon>50 kb inversion clade</taxon>
        <taxon>NPAAA clade</taxon>
        <taxon>Hologalegina</taxon>
        <taxon>IRL clade</taxon>
        <taxon>Trifolieae</taxon>
        <taxon>Trifolium</taxon>
    </lineage>
</organism>
<accession>A0A392RT56</accession>
<evidence type="ECO:0000313" key="2">
    <source>
        <dbReference type="Proteomes" id="UP000265520"/>
    </source>
</evidence>
<sequence length="50" mass="5568">QVVAGWRWTAAAFRRPTVAPDKFSGDCGGPAAVLRRRSGSHWAELWPELF</sequence>
<dbReference type="Proteomes" id="UP000265520">
    <property type="component" value="Unassembled WGS sequence"/>
</dbReference>
<dbReference type="EMBL" id="LXQA010266918">
    <property type="protein sequence ID" value="MCI39392.1"/>
    <property type="molecule type" value="Genomic_DNA"/>
</dbReference>
<reference evidence="1 2" key="1">
    <citation type="journal article" date="2018" name="Front. Plant Sci.">
        <title>Red Clover (Trifolium pratense) and Zigzag Clover (T. medium) - A Picture of Genomic Similarities and Differences.</title>
        <authorList>
            <person name="Dluhosova J."/>
            <person name="Istvanek J."/>
            <person name="Nedelnik J."/>
            <person name="Repkova J."/>
        </authorList>
    </citation>
    <scope>NUCLEOTIDE SEQUENCE [LARGE SCALE GENOMIC DNA]</scope>
    <source>
        <strain evidence="2">cv. 10/8</strain>
        <tissue evidence="1">Leaf</tissue>
    </source>
</reference>
<keyword evidence="2" id="KW-1185">Reference proteome</keyword>
<proteinExistence type="predicted"/>